<organism evidence="4 5">
    <name type="scientific">Hevea brasiliensis</name>
    <name type="common">Para rubber tree</name>
    <name type="synonym">Siphonia brasiliensis</name>
    <dbReference type="NCBI Taxonomy" id="3981"/>
    <lineage>
        <taxon>Eukaryota</taxon>
        <taxon>Viridiplantae</taxon>
        <taxon>Streptophyta</taxon>
        <taxon>Embryophyta</taxon>
        <taxon>Tracheophyta</taxon>
        <taxon>Spermatophyta</taxon>
        <taxon>Magnoliopsida</taxon>
        <taxon>eudicotyledons</taxon>
        <taxon>Gunneridae</taxon>
        <taxon>Pentapetalae</taxon>
        <taxon>rosids</taxon>
        <taxon>fabids</taxon>
        <taxon>Malpighiales</taxon>
        <taxon>Euphorbiaceae</taxon>
        <taxon>Crotonoideae</taxon>
        <taxon>Micrandreae</taxon>
        <taxon>Hevea</taxon>
    </lineage>
</organism>
<protein>
    <submittedName>
        <fullName evidence="4">Uncharacterized protein</fullName>
    </submittedName>
</protein>
<sequence length="224" mass="24921">MEVRPYTEDSTMLYEAAMRGCITTLRRLIQKDQLILNKVSLTHFTETPLHISALLGHLDFTIAILERCPKMASECDSLRRFPLHLASAEGHTQIVKALLIQDKDVCLARDQDGRTPLHLAAMRGRVEAIQELTIRYLLSLPEVKERLNNLNGMGLTALDLSEQCPRDFKSLEIRRVLMEAGAERAVKLNSNLSPQPTSAIISIAPETAVNSTKRSEANHGLGNA</sequence>
<keyword evidence="2 3" id="KW-0040">ANK repeat</keyword>
<evidence type="ECO:0000256" key="1">
    <source>
        <dbReference type="ARBA" id="ARBA00022737"/>
    </source>
</evidence>
<dbReference type="SMART" id="SM00248">
    <property type="entry name" value="ANK"/>
    <property type="match status" value="5"/>
</dbReference>
<evidence type="ECO:0000256" key="3">
    <source>
        <dbReference type="PROSITE-ProRule" id="PRU00023"/>
    </source>
</evidence>
<dbReference type="Gene3D" id="1.25.40.20">
    <property type="entry name" value="Ankyrin repeat-containing domain"/>
    <property type="match status" value="1"/>
</dbReference>
<dbReference type="PROSITE" id="PS50088">
    <property type="entry name" value="ANK_REPEAT"/>
    <property type="match status" value="2"/>
</dbReference>
<dbReference type="InterPro" id="IPR036770">
    <property type="entry name" value="Ankyrin_rpt-contain_sf"/>
</dbReference>
<dbReference type="Proteomes" id="UP000467840">
    <property type="component" value="Chromosome 4"/>
</dbReference>
<dbReference type="EMBL" id="JAAGAX010000010">
    <property type="protein sequence ID" value="KAF2301011.1"/>
    <property type="molecule type" value="Genomic_DNA"/>
</dbReference>
<comment type="caution">
    <text evidence="4">The sequence shown here is derived from an EMBL/GenBank/DDBJ whole genome shotgun (WGS) entry which is preliminary data.</text>
</comment>
<gene>
    <name evidence="4" type="ORF">GH714_019252</name>
</gene>
<keyword evidence="5" id="KW-1185">Reference proteome</keyword>
<feature type="repeat" description="ANK" evidence="3">
    <location>
        <begin position="112"/>
        <end position="139"/>
    </location>
</feature>
<dbReference type="PANTHER" id="PTHR24186">
    <property type="entry name" value="PROTEIN PHOSPHATASE 1 REGULATORY SUBUNIT"/>
    <property type="match status" value="1"/>
</dbReference>
<dbReference type="PROSITE" id="PS50297">
    <property type="entry name" value="ANK_REP_REGION"/>
    <property type="match status" value="1"/>
</dbReference>
<keyword evidence="1" id="KW-0677">Repeat</keyword>
<dbReference type="InterPro" id="IPR002110">
    <property type="entry name" value="Ankyrin_rpt"/>
</dbReference>
<dbReference type="Pfam" id="PF12796">
    <property type="entry name" value="Ank_2"/>
    <property type="match status" value="1"/>
</dbReference>
<accession>A0A6A6LHS6</accession>
<name>A0A6A6LHS6_HEVBR</name>
<evidence type="ECO:0000313" key="5">
    <source>
        <dbReference type="Proteomes" id="UP000467840"/>
    </source>
</evidence>
<dbReference type="SUPFAM" id="SSF48403">
    <property type="entry name" value="Ankyrin repeat"/>
    <property type="match status" value="1"/>
</dbReference>
<dbReference type="GO" id="GO:0005886">
    <property type="term" value="C:plasma membrane"/>
    <property type="evidence" value="ECO:0007669"/>
    <property type="project" value="TreeGrafter"/>
</dbReference>
<evidence type="ECO:0000313" key="4">
    <source>
        <dbReference type="EMBL" id="KAF2301011.1"/>
    </source>
</evidence>
<evidence type="ECO:0000256" key="2">
    <source>
        <dbReference type="ARBA" id="ARBA00023043"/>
    </source>
</evidence>
<dbReference type="PANTHER" id="PTHR24186:SF37">
    <property type="entry name" value="PGG DOMAIN-CONTAINING PROTEIN"/>
    <property type="match status" value="1"/>
</dbReference>
<dbReference type="AlphaFoldDB" id="A0A6A6LHS6"/>
<proteinExistence type="predicted"/>
<dbReference type="PRINTS" id="PR01415">
    <property type="entry name" value="ANKYRIN"/>
</dbReference>
<reference evidence="4 5" key="1">
    <citation type="journal article" date="2020" name="Mol. Plant">
        <title>The Chromosome-Based Rubber Tree Genome Provides New Insights into Spurge Genome Evolution and Rubber Biosynthesis.</title>
        <authorList>
            <person name="Liu J."/>
            <person name="Shi C."/>
            <person name="Shi C.C."/>
            <person name="Li W."/>
            <person name="Zhang Q.J."/>
            <person name="Zhang Y."/>
            <person name="Li K."/>
            <person name="Lu H.F."/>
            <person name="Shi C."/>
            <person name="Zhu S.T."/>
            <person name="Xiao Z.Y."/>
            <person name="Nan H."/>
            <person name="Yue Y."/>
            <person name="Zhu X.G."/>
            <person name="Wu Y."/>
            <person name="Hong X.N."/>
            <person name="Fan G.Y."/>
            <person name="Tong Y."/>
            <person name="Zhang D."/>
            <person name="Mao C.L."/>
            <person name="Liu Y.L."/>
            <person name="Hao S.J."/>
            <person name="Liu W.Q."/>
            <person name="Lv M.Q."/>
            <person name="Zhang H.B."/>
            <person name="Liu Y."/>
            <person name="Hu-Tang G.R."/>
            <person name="Wang J.P."/>
            <person name="Wang J.H."/>
            <person name="Sun Y.H."/>
            <person name="Ni S.B."/>
            <person name="Chen W.B."/>
            <person name="Zhang X.C."/>
            <person name="Jiao Y.N."/>
            <person name="Eichler E.E."/>
            <person name="Li G.H."/>
            <person name="Liu X."/>
            <person name="Gao L.Z."/>
        </authorList>
    </citation>
    <scope>NUCLEOTIDE SEQUENCE [LARGE SCALE GENOMIC DNA]</scope>
    <source>
        <strain evidence="5">cv. GT1</strain>
        <tissue evidence="4">Leaf</tissue>
    </source>
</reference>
<feature type="repeat" description="ANK" evidence="3">
    <location>
        <begin position="78"/>
        <end position="110"/>
    </location>
</feature>